<dbReference type="Proteomes" id="UP001234178">
    <property type="component" value="Unassembled WGS sequence"/>
</dbReference>
<feature type="compositionally biased region" description="Polar residues" evidence="1">
    <location>
        <begin position="35"/>
        <end position="49"/>
    </location>
</feature>
<organism evidence="2 3">
    <name type="scientific">Daphnia magna</name>
    <dbReference type="NCBI Taxonomy" id="35525"/>
    <lineage>
        <taxon>Eukaryota</taxon>
        <taxon>Metazoa</taxon>
        <taxon>Ecdysozoa</taxon>
        <taxon>Arthropoda</taxon>
        <taxon>Crustacea</taxon>
        <taxon>Branchiopoda</taxon>
        <taxon>Diplostraca</taxon>
        <taxon>Cladocera</taxon>
        <taxon>Anomopoda</taxon>
        <taxon>Daphniidae</taxon>
        <taxon>Daphnia</taxon>
    </lineage>
</organism>
<evidence type="ECO:0000313" key="3">
    <source>
        <dbReference type="Proteomes" id="UP001234178"/>
    </source>
</evidence>
<dbReference type="EMBL" id="JAOYFB010000001">
    <property type="protein sequence ID" value="KAK4002839.1"/>
    <property type="molecule type" value="Genomic_DNA"/>
</dbReference>
<gene>
    <name evidence="2" type="ORF">OUZ56_004638</name>
</gene>
<evidence type="ECO:0000313" key="2">
    <source>
        <dbReference type="EMBL" id="KAK4002839.1"/>
    </source>
</evidence>
<keyword evidence="3" id="KW-1185">Reference proteome</keyword>
<comment type="caution">
    <text evidence="2">The sequence shown here is derived from an EMBL/GenBank/DDBJ whole genome shotgun (WGS) entry which is preliminary data.</text>
</comment>
<feature type="compositionally biased region" description="Basic and acidic residues" evidence="1">
    <location>
        <begin position="57"/>
        <end position="71"/>
    </location>
</feature>
<accession>A0ABQ9YQD8</accession>
<name>A0ABQ9YQD8_9CRUS</name>
<protein>
    <submittedName>
        <fullName evidence="2">Uncharacterized protein</fullName>
    </submittedName>
</protein>
<evidence type="ECO:0000256" key="1">
    <source>
        <dbReference type="SAM" id="MobiDB-lite"/>
    </source>
</evidence>
<feature type="region of interest" description="Disordered" evidence="1">
    <location>
        <begin position="1"/>
        <end position="84"/>
    </location>
</feature>
<sequence length="84" mass="9413">MSNKPVRPTEDQVHLSWKKKKRRAGQERAHIFRASSASVDMTSTASNETANRKKRKKDEIELKETHQKEGHISLIGDVSNGSAG</sequence>
<proteinExistence type="predicted"/>
<reference evidence="2 3" key="1">
    <citation type="journal article" date="2023" name="Nucleic Acids Res.">
        <title>The hologenome of Daphnia magna reveals possible DNA methylation and microbiome-mediated evolution of the host genome.</title>
        <authorList>
            <person name="Chaturvedi A."/>
            <person name="Li X."/>
            <person name="Dhandapani V."/>
            <person name="Marshall H."/>
            <person name="Kissane S."/>
            <person name="Cuenca-Cambronero M."/>
            <person name="Asole G."/>
            <person name="Calvet F."/>
            <person name="Ruiz-Romero M."/>
            <person name="Marangio P."/>
            <person name="Guigo R."/>
            <person name="Rago D."/>
            <person name="Mirbahai L."/>
            <person name="Eastwood N."/>
            <person name="Colbourne J.K."/>
            <person name="Zhou J."/>
            <person name="Mallon E."/>
            <person name="Orsini L."/>
        </authorList>
    </citation>
    <scope>NUCLEOTIDE SEQUENCE [LARGE SCALE GENOMIC DNA]</scope>
    <source>
        <strain evidence="2">LRV0_1</strain>
    </source>
</reference>